<feature type="domain" description="Xylose isomerase-like TIM barrel" evidence="1">
    <location>
        <begin position="24"/>
        <end position="224"/>
    </location>
</feature>
<sequence>MTDTIALQLYTVRDETAKNFKETLRAVAEIGYPGVEFAGYGDFNSKDLAAVLADFGLKTVGSHVGLALVEKDIQHEINYCLEIGSPYLIIPWINKDLLAQEESFKKFANQLNEYGQICKDRGLTLAYHNHDFEFAQVDGQSLLERLIASTDANLVKFELDTYWAAFAGVDPIAFIKKHSNRIATLHLKDMTPDRKFTEVGAGTLDIAGYIEAGQAAGATAFIVENDQPAIPSLESARLSFADLHRSLT</sequence>
<reference evidence="3" key="1">
    <citation type="submission" date="2018-12" db="EMBL/GenBank/DDBJ databases">
        <title>Tengunoibacter tsumagoiensis gen. nov., sp. nov., Dictyobacter kobayashii sp. nov., D. alpinus sp. nov., and D. joshuensis sp. nov. and description of Dictyobacteraceae fam. nov. within the order Ktedonobacterales isolated from Tengu-no-mugimeshi.</title>
        <authorList>
            <person name="Wang C.M."/>
            <person name="Zheng Y."/>
            <person name="Sakai Y."/>
            <person name="Toyoda A."/>
            <person name="Minakuchi Y."/>
            <person name="Abe K."/>
            <person name="Yokota A."/>
            <person name="Yabe S."/>
        </authorList>
    </citation>
    <scope>NUCLEOTIDE SEQUENCE [LARGE SCALE GENOMIC DNA]</scope>
    <source>
        <strain evidence="3">S-27</strain>
    </source>
</reference>
<keyword evidence="2" id="KW-0413">Isomerase</keyword>
<dbReference type="InterPro" id="IPR036237">
    <property type="entry name" value="Xyl_isomerase-like_sf"/>
</dbReference>
<keyword evidence="3" id="KW-1185">Reference proteome</keyword>
<protein>
    <submittedName>
        <fullName evidence="2">Sugar phosphate isomerase</fullName>
    </submittedName>
</protein>
<dbReference type="EMBL" id="BIFQ01000001">
    <property type="protein sequence ID" value="GCE04361.1"/>
    <property type="molecule type" value="Genomic_DNA"/>
</dbReference>
<dbReference type="Proteomes" id="UP000287224">
    <property type="component" value="Unassembled WGS sequence"/>
</dbReference>
<dbReference type="GO" id="GO:0016853">
    <property type="term" value="F:isomerase activity"/>
    <property type="evidence" value="ECO:0007669"/>
    <property type="project" value="UniProtKB-KW"/>
</dbReference>
<evidence type="ECO:0000313" key="2">
    <source>
        <dbReference type="EMBL" id="GCE04361.1"/>
    </source>
</evidence>
<dbReference type="PANTHER" id="PTHR12110">
    <property type="entry name" value="HYDROXYPYRUVATE ISOMERASE"/>
    <property type="match status" value="1"/>
</dbReference>
<dbReference type="SUPFAM" id="SSF51658">
    <property type="entry name" value="Xylose isomerase-like"/>
    <property type="match status" value="1"/>
</dbReference>
<organism evidence="2 3">
    <name type="scientific">Dictyobacter aurantiacus</name>
    <dbReference type="NCBI Taxonomy" id="1936993"/>
    <lineage>
        <taxon>Bacteria</taxon>
        <taxon>Bacillati</taxon>
        <taxon>Chloroflexota</taxon>
        <taxon>Ktedonobacteria</taxon>
        <taxon>Ktedonobacterales</taxon>
        <taxon>Dictyobacteraceae</taxon>
        <taxon>Dictyobacter</taxon>
    </lineage>
</organism>
<dbReference type="Gene3D" id="3.20.20.150">
    <property type="entry name" value="Divalent-metal-dependent TIM barrel enzymes"/>
    <property type="match status" value="1"/>
</dbReference>
<accession>A0A401ZBT1</accession>
<dbReference type="RefSeq" id="WP_126595522.1">
    <property type="nucleotide sequence ID" value="NZ_BIFQ01000001.1"/>
</dbReference>
<dbReference type="AlphaFoldDB" id="A0A401ZBT1"/>
<dbReference type="InterPro" id="IPR050312">
    <property type="entry name" value="IolE/XylAMocC-like"/>
</dbReference>
<dbReference type="OrthoDB" id="9798407at2"/>
<gene>
    <name evidence="2" type="ORF">KDAU_16900</name>
</gene>
<dbReference type="PANTHER" id="PTHR12110:SF41">
    <property type="entry name" value="INOSOSE DEHYDRATASE"/>
    <property type="match status" value="1"/>
</dbReference>
<evidence type="ECO:0000313" key="3">
    <source>
        <dbReference type="Proteomes" id="UP000287224"/>
    </source>
</evidence>
<comment type="caution">
    <text evidence="2">The sequence shown here is derived from an EMBL/GenBank/DDBJ whole genome shotgun (WGS) entry which is preliminary data.</text>
</comment>
<proteinExistence type="predicted"/>
<dbReference type="InterPro" id="IPR013022">
    <property type="entry name" value="Xyl_isomerase-like_TIM-brl"/>
</dbReference>
<dbReference type="Pfam" id="PF01261">
    <property type="entry name" value="AP_endonuc_2"/>
    <property type="match status" value="1"/>
</dbReference>
<evidence type="ECO:0000259" key="1">
    <source>
        <dbReference type="Pfam" id="PF01261"/>
    </source>
</evidence>
<name>A0A401ZBT1_9CHLR</name>